<name>A0A0D9QTL9_PLAFR</name>
<evidence type="ECO:0000256" key="5">
    <source>
        <dbReference type="ARBA" id="ARBA00023136"/>
    </source>
</evidence>
<sequence length="365" mass="43450">MRIPRRDGEPSKMRKQLSYKKSARCVQWIHKFVEWYRMEKVVGPIWVSTYYSIIVFLLFLFLFNLLVGIAILIMSSKYIECRIPYEYKSQAYTKYSIVKVTPEHCKGNENIKQLKGPINIHYEISGVEQNHYNFLTSFKKEQLHGDIFLQEKELNECFPLITYVQNGISKILHPCGILHWNVFTDSYIFYDKEPDESPFPTPLPLKQKAEDITIKYYRKFFKNPTRDIINLYKKKIYFWMDEEIQLQILQEHAETNDKLVVLPQTLKYKKAGHALENSHFMNWVIPSAFNYVKRLYGKLDGPLVFPFYIYIENNFKISDTKIIVISNANFYLNTTLIGIFFIIMAAFALLLSLLYFIRMKRNQFM</sequence>
<dbReference type="Proteomes" id="UP000054561">
    <property type="component" value="Unassembled WGS sequence"/>
</dbReference>
<feature type="transmembrane region" description="Helical" evidence="7">
    <location>
        <begin position="330"/>
        <end position="357"/>
    </location>
</feature>
<keyword evidence="3 7" id="KW-0812">Transmembrane</keyword>
<dbReference type="GeneID" id="24265384"/>
<dbReference type="PANTHER" id="PTHR10926:SF0">
    <property type="entry name" value="CDC50, ISOFORM A"/>
    <property type="match status" value="1"/>
</dbReference>
<dbReference type="VEuPathDB" id="PlasmoDB:AK88_00070"/>
<evidence type="ECO:0000256" key="2">
    <source>
        <dbReference type="ARBA" id="ARBA00009457"/>
    </source>
</evidence>
<dbReference type="RefSeq" id="XP_012333144.1">
    <property type="nucleotide sequence ID" value="XM_012477721.1"/>
</dbReference>
<comment type="subcellular location">
    <subcellularLocation>
        <location evidence="1">Membrane</location>
        <topology evidence="1">Multi-pass membrane protein</topology>
    </subcellularLocation>
</comment>
<evidence type="ECO:0000256" key="4">
    <source>
        <dbReference type="ARBA" id="ARBA00022989"/>
    </source>
</evidence>
<evidence type="ECO:0008006" key="10">
    <source>
        <dbReference type="Google" id="ProtNLM"/>
    </source>
</evidence>
<organism evidence="8 9">
    <name type="scientific">Plasmodium fragile</name>
    <dbReference type="NCBI Taxonomy" id="5857"/>
    <lineage>
        <taxon>Eukaryota</taxon>
        <taxon>Sar</taxon>
        <taxon>Alveolata</taxon>
        <taxon>Apicomplexa</taxon>
        <taxon>Aconoidasida</taxon>
        <taxon>Haemosporida</taxon>
        <taxon>Plasmodiidae</taxon>
        <taxon>Plasmodium</taxon>
        <taxon>Plasmodium (Plasmodium)</taxon>
    </lineage>
</organism>
<dbReference type="PANTHER" id="PTHR10926">
    <property type="entry name" value="CELL CYCLE CONTROL PROTEIN 50"/>
    <property type="match status" value="1"/>
</dbReference>
<dbReference type="OMA" id="VQWYRME"/>
<dbReference type="GO" id="GO:0005886">
    <property type="term" value="C:plasma membrane"/>
    <property type="evidence" value="ECO:0007669"/>
    <property type="project" value="TreeGrafter"/>
</dbReference>
<gene>
    <name evidence="8" type="ORF">AK88_00070</name>
</gene>
<dbReference type="GO" id="GO:0005794">
    <property type="term" value="C:Golgi apparatus"/>
    <property type="evidence" value="ECO:0007669"/>
    <property type="project" value="TreeGrafter"/>
</dbReference>
<dbReference type="AlphaFoldDB" id="A0A0D9QTL9"/>
<evidence type="ECO:0000256" key="1">
    <source>
        <dbReference type="ARBA" id="ARBA00004141"/>
    </source>
</evidence>
<evidence type="ECO:0000256" key="6">
    <source>
        <dbReference type="PIRNR" id="PIRNR015840"/>
    </source>
</evidence>
<proteinExistence type="inferred from homology"/>
<evidence type="ECO:0000313" key="9">
    <source>
        <dbReference type="Proteomes" id="UP000054561"/>
    </source>
</evidence>
<dbReference type="InterPro" id="IPR005045">
    <property type="entry name" value="CDC50/LEM3_fam"/>
</dbReference>
<evidence type="ECO:0000313" key="8">
    <source>
        <dbReference type="EMBL" id="KJP90222.1"/>
    </source>
</evidence>
<dbReference type="OrthoDB" id="340608at2759"/>
<dbReference type="EMBL" id="KQ001645">
    <property type="protein sequence ID" value="KJP90222.1"/>
    <property type="molecule type" value="Genomic_DNA"/>
</dbReference>
<evidence type="ECO:0000256" key="3">
    <source>
        <dbReference type="ARBA" id="ARBA00022692"/>
    </source>
</evidence>
<comment type="similarity">
    <text evidence="2 6">Belongs to the CDC50/LEM3 family.</text>
</comment>
<keyword evidence="5 6" id="KW-0472">Membrane</keyword>
<dbReference type="Pfam" id="PF03381">
    <property type="entry name" value="CDC50"/>
    <property type="match status" value="1"/>
</dbReference>
<keyword evidence="9" id="KW-1185">Reference proteome</keyword>
<dbReference type="GO" id="GO:0005783">
    <property type="term" value="C:endoplasmic reticulum"/>
    <property type="evidence" value="ECO:0007669"/>
    <property type="project" value="TreeGrafter"/>
</dbReference>
<feature type="transmembrane region" description="Helical" evidence="7">
    <location>
        <begin position="50"/>
        <end position="74"/>
    </location>
</feature>
<dbReference type="PIRSF" id="PIRSF015840">
    <property type="entry name" value="DUF284_TM_euk"/>
    <property type="match status" value="1"/>
</dbReference>
<keyword evidence="4 7" id="KW-1133">Transmembrane helix</keyword>
<protein>
    <recommendedName>
        <fullName evidence="10">LEM3/CDC50 family protein</fullName>
    </recommendedName>
</protein>
<evidence type="ECO:0000256" key="7">
    <source>
        <dbReference type="SAM" id="Phobius"/>
    </source>
</evidence>
<reference evidence="8 9" key="1">
    <citation type="submission" date="2014-03" db="EMBL/GenBank/DDBJ databases">
        <title>The Genome Sequence of Plasmodium fragile nilgiri.</title>
        <authorList>
            <consortium name="The Broad Institute Genomics Platform"/>
            <consortium name="The Broad Institute Genome Sequencing Center for Infectious Disease"/>
            <person name="Neafsey D."/>
            <person name="Duraisingh M."/>
            <person name="Young S.K."/>
            <person name="Zeng Q."/>
            <person name="Gargeya S."/>
            <person name="Abouelleil A."/>
            <person name="Alvarado L."/>
            <person name="Chapman S.B."/>
            <person name="Gainer-Dewar J."/>
            <person name="Goldberg J."/>
            <person name="Griggs A."/>
            <person name="Gujja S."/>
            <person name="Hansen M."/>
            <person name="Howarth C."/>
            <person name="Imamovic A."/>
            <person name="Larimer J."/>
            <person name="Pearson M."/>
            <person name="Poon T.W."/>
            <person name="Priest M."/>
            <person name="Roberts A."/>
            <person name="Saif S."/>
            <person name="Shea T."/>
            <person name="Sykes S."/>
            <person name="Wortman J."/>
            <person name="Nusbaum C."/>
            <person name="Birren B."/>
        </authorList>
    </citation>
    <scope>NUCLEOTIDE SEQUENCE [LARGE SCALE GENOMIC DNA]</scope>
    <source>
        <strain evidence="9">nilgiri</strain>
    </source>
</reference>
<accession>A0A0D9QTL9</accession>